<feature type="signal peptide" evidence="1">
    <location>
        <begin position="1"/>
        <end position="23"/>
    </location>
</feature>
<evidence type="ECO:0000313" key="4">
    <source>
        <dbReference type="Proteomes" id="UP000177583"/>
    </source>
</evidence>
<gene>
    <name evidence="3" type="ORF">A2557_04865</name>
</gene>
<evidence type="ECO:0000313" key="3">
    <source>
        <dbReference type="EMBL" id="OGH01910.1"/>
    </source>
</evidence>
<protein>
    <recommendedName>
        <fullName evidence="2">Sporulation stage II protein D amidase enhancer LytB N-terminal domain-containing protein</fullName>
    </recommendedName>
</protein>
<keyword evidence="1" id="KW-0732">Signal</keyword>
<feature type="chain" id="PRO_5009524833" description="Sporulation stage II protein D amidase enhancer LytB N-terminal domain-containing protein" evidence="1">
    <location>
        <begin position="24"/>
        <end position="376"/>
    </location>
</feature>
<accession>A0A1F6GV55</accession>
<evidence type="ECO:0000259" key="2">
    <source>
        <dbReference type="Pfam" id="PF08486"/>
    </source>
</evidence>
<dbReference type="EMBL" id="MFNF01000027">
    <property type="protein sequence ID" value="OGH01910.1"/>
    <property type="molecule type" value="Genomic_DNA"/>
</dbReference>
<dbReference type="Pfam" id="PF08486">
    <property type="entry name" value="SpoIID"/>
    <property type="match status" value="1"/>
</dbReference>
<organism evidence="3 4">
    <name type="scientific">Candidatus Lambdaproteobacteria bacterium RIFOXYD2_FULL_56_26</name>
    <dbReference type="NCBI Taxonomy" id="1817773"/>
    <lineage>
        <taxon>Bacteria</taxon>
        <taxon>Pseudomonadati</taxon>
        <taxon>Pseudomonadota</taxon>
        <taxon>Candidatus Lambdaproteobacteria</taxon>
    </lineage>
</organism>
<comment type="caution">
    <text evidence="3">The sequence shown here is derived from an EMBL/GenBank/DDBJ whole genome shotgun (WGS) entry which is preliminary data.</text>
</comment>
<dbReference type="GO" id="GO:0030435">
    <property type="term" value="P:sporulation resulting in formation of a cellular spore"/>
    <property type="evidence" value="ECO:0007669"/>
    <property type="project" value="InterPro"/>
</dbReference>
<dbReference type="InterPro" id="IPR013693">
    <property type="entry name" value="SpoIID/LytB_N"/>
</dbReference>
<evidence type="ECO:0000256" key="1">
    <source>
        <dbReference type="SAM" id="SignalP"/>
    </source>
</evidence>
<dbReference type="AlphaFoldDB" id="A0A1F6GV55"/>
<dbReference type="PANTHER" id="PTHR30032:SF4">
    <property type="entry name" value="AMIDASE ENHANCER"/>
    <property type="match status" value="1"/>
</dbReference>
<proteinExistence type="predicted"/>
<dbReference type="GO" id="GO:0030288">
    <property type="term" value="C:outer membrane-bounded periplasmic space"/>
    <property type="evidence" value="ECO:0007669"/>
    <property type="project" value="TreeGrafter"/>
</dbReference>
<dbReference type="NCBIfam" id="TIGR02669">
    <property type="entry name" value="SpoIID_LytB"/>
    <property type="match status" value="1"/>
</dbReference>
<dbReference type="InterPro" id="IPR013486">
    <property type="entry name" value="SpoIID/LytB"/>
</dbReference>
<reference evidence="3 4" key="1">
    <citation type="journal article" date="2016" name="Nat. Commun.">
        <title>Thousands of microbial genomes shed light on interconnected biogeochemical processes in an aquifer system.</title>
        <authorList>
            <person name="Anantharaman K."/>
            <person name="Brown C.T."/>
            <person name="Hug L.A."/>
            <person name="Sharon I."/>
            <person name="Castelle C.J."/>
            <person name="Probst A.J."/>
            <person name="Thomas B.C."/>
            <person name="Singh A."/>
            <person name="Wilkins M.J."/>
            <person name="Karaoz U."/>
            <person name="Brodie E.L."/>
            <person name="Williams K.H."/>
            <person name="Hubbard S.S."/>
            <person name="Banfield J.F."/>
        </authorList>
    </citation>
    <scope>NUCLEOTIDE SEQUENCE [LARGE SCALE GENOMIC DNA]</scope>
</reference>
<sequence length="376" mass="42244">MVLMNLRLLTLLFALLVPHWAFAGYTDPELKVLVFSGLEAYSLSARGGMTVKGVELEGPLTKIEVTPEGRGVVNYGGYQRTRSVVYLYPKGEITLKRHGHRPKRYEGFMELVPHKGGVYLINHVPVESYLEGVLGGEIKTSWAMEAVKAQAVIARTYALYRRHERRNSLWHLKSGTADQMYLGKGVSDPRARQAIEKTRGVVVSYQGHLAMTYYHSNCGGVTEDPGTLWDFSLPYYPTTEVPFGSEDPRYFWETQVSPAQLSEVLAQAGLAPDEVESLEIGQRTPSGRAFELILTGQKRQVILARDFRRLVGYEKLPSLLFEVSPSESGFVINGQGNGHGVGLCQWAAKEMAEKNYRYQDILAFFYRPTDLGYYNE</sequence>
<dbReference type="PANTHER" id="PTHR30032">
    <property type="entry name" value="N-ACETYLMURAMOYL-L-ALANINE AMIDASE-RELATED"/>
    <property type="match status" value="1"/>
</dbReference>
<feature type="domain" description="Sporulation stage II protein D amidase enhancer LytB N-terminal" evidence="2">
    <location>
        <begin position="116"/>
        <end position="205"/>
    </location>
</feature>
<dbReference type="Proteomes" id="UP000177583">
    <property type="component" value="Unassembled WGS sequence"/>
</dbReference>
<dbReference type="InterPro" id="IPR051922">
    <property type="entry name" value="Bact_Sporulation_Assoc"/>
</dbReference>
<name>A0A1F6GV55_9PROT</name>